<dbReference type="GO" id="GO:0042956">
    <property type="term" value="P:maltodextrin transmembrane transport"/>
    <property type="evidence" value="ECO:0007669"/>
    <property type="project" value="TreeGrafter"/>
</dbReference>
<keyword evidence="2" id="KW-0813">Transport</keyword>
<dbReference type="PROSITE" id="PS51257">
    <property type="entry name" value="PROKAR_LIPOPROTEIN"/>
    <property type="match status" value="1"/>
</dbReference>
<evidence type="ECO:0000256" key="4">
    <source>
        <dbReference type="SAM" id="MobiDB-lite"/>
    </source>
</evidence>
<keyword evidence="3 5" id="KW-0732">Signal</keyword>
<dbReference type="SUPFAM" id="SSF53850">
    <property type="entry name" value="Periplasmic binding protein-like II"/>
    <property type="match status" value="1"/>
</dbReference>
<gene>
    <name evidence="6" type="ORF">H9Q77_00125</name>
</gene>
<feature type="chain" id="PRO_5039012950" evidence="5">
    <location>
        <begin position="22"/>
        <end position="444"/>
    </location>
</feature>
<dbReference type="PANTHER" id="PTHR30061:SF50">
    <property type="entry name" value="MALTOSE_MALTODEXTRIN-BINDING PERIPLASMIC PROTEIN"/>
    <property type="match status" value="1"/>
</dbReference>
<dbReference type="GO" id="GO:0055052">
    <property type="term" value="C:ATP-binding cassette (ABC) transporter complex, substrate-binding subunit-containing"/>
    <property type="evidence" value="ECO:0007669"/>
    <property type="project" value="TreeGrafter"/>
</dbReference>
<dbReference type="Gene3D" id="3.40.190.10">
    <property type="entry name" value="Periplasmic binding protein-like II"/>
    <property type="match status" value="2"/>
</dbReference>
<comment type="similarity">
    <text evidence="1">Belongs to the bacterial solute-binding protein 1 family.</text>
</comment>
<feature type="signal peptide" evidence="5">
    <location>
        <begin position="1"/>
        <end position="21"/>
    </location>
</feature>
<dbReference type="PANTHER" id="PTHR30061">
    <property type="entry name" value="MALTOSE-BINDING PERIPLASMIC PROTEIN"/>
    <property type="match status" value="1"/>
</dbReference>
<organism evidence="6 7">
    <name type="scientific">Simiaoa sunii</name>
    <dbReference type="NCBI Taxonomy" id="2763672"/>
    <lineage>
        <taxon>Bacteria</taxon>
        <taxon>Bacillati</taxon>
        <taxon>Bacillota</taxon>
        <taxon>Clostridia</taxon>
        <taxon>Lachnospirales</taxon>
        <taxon>Lachnospiraceae</taxon>
        <taxon>Simiaoa</taxon>
    </lineage>
</organism>
<dbReference type="AlphaFoldDB" id="A0A7G9FZQ4"/>
<dbReference type="Pfam" id="PF01547">
    <property type="entry name" value="SBP_bac_1"/>
    <property type="match status" value="1"/>
</dbReference>
<protein>
    <submittedName>
        <fullName evidence="6">Extracellular solute-binding protein</fullName>
    </submittedName>
</protein>
<dbReference type="Proteomes" id="UP000515981">
    <property type="component" value="Chromosome"/>
</dbReference>
<feature type="compositionally biased region" description="Low complexity" evidence="4">
    <location>
        <begin position="42"/>
        <end position="55"/>
    </location>
</feature>
<evidence type="ECO:0000313" key="7">
    <source>
        <dbReference type="Proteomes" id="UP000515981"/>
    </source>
</evidence>
<dbReference type="EMBL" id="CP060633">
    <property type="protein sequence ID" value="QNM04036.1"/>
    <property type="molecule type" value="Genomic_DNA"/>
</dbReference>
<feature type="compositionally biased region" description="Polar residues" evidence="4">
    <location>
        <begin position="32"/>
        <end position="41"/>
    </location>
</feature>
<name>A0A7G9FZQ4_9FIRM</name>
<evidence type="ECO:0000256" key="1">
    <source>
        <dbReference type="ARBA" id="ARBA00008520"/>
    </source>
</evidence>
<evidence type="ECO:0000313" key="6">
    <source>
        <dbReference type="EMBL" id="QNM04036.1"/>
    </source>
</evidence>
<sequence length="444" mass="48152">MKVKKNKKLLAILLTTVMSLAALTGCGESPVESETGSESQVSATAETPAATESASQEEVTINFWHHYSAQSAENETLMNVLIPEFEKENPGIKVNAVSHEWADLHQKILISAQSNTLPDVARLDSAWVPEFEKMGILTALDEEMSDFNDVSGGLLESAMSTAKVDGHFYGLALNTNTKILFYNVQAFKDAGIEAPKTMDEFVDAAKKLAGTNANGQQVWGYDEPALAGWNLCPFIWSMGGSITNEEETKASGYINSPETVKAIETLAELYQAGAITGWNAGDIPMTDGFGTGRYMMLLEGPWKVAEMQGSYPDFEYATTEMPAGDAGSISVLGGEDIAMFNSANKDAAWKFMKFMTGEFAEEEMAKCGQIPVNKEALESDTVKAADYAPFLEAIKTAKSRPTVACWSEMDSELSVAVTDVMNGKKTAQEAMDKLAERFDELLAE</sequence>
<proteinExistence type="inferred from homology"/>
<dbReference type="InterPro" id="IPR006059">
    <property type="entry name" value="SBP"/>
</dbReference>
<reference evidence="6 7" key="1">
    <citation type="submission" date="2020-08" db="EMBL/GenBank/DDBJ databases">
        <authorList>
            <person name="Liu C."/>
            <person name="Sun Q."/>
        </authorList>
    </citation>
    <scope>NUCLEOTIDE SEQUENCE [LARGE SCALE GENOMIC DNA]</scope>
    <source>
        <strain evidence="6 7">NSJ-8</strain>
    </source>
</reference>
<evidence type="ECO:0000256" key="2">
    <source>
        <dbReference type="ARBA" id="ARBA00022448"/>
    </source>
</evidence>
<feature type="region of interest" description="Disordered" evidence="4">
    <location>
        <begin position="27"/>
        <end position="55"/>
    </location>
</feature>
<keyword evidence="7" id="KW-1185">Reference proteome</keyword>
<dbReference type="GO" id="GO:1901982">
    <property type="term" value="F:maltose binding"/>
    <property type="evidence" value="ECO:0007669"/>
    <property type="project" value="TreeGrafter"/>
</dbReference>
<dbReference type="KEGG" id="ssun:H9Q77_00125"/>
<dbReference type="GO" id="GO:0015768">
    <property type="term" value="P:maltose transport"/>
    <property type="evidence" value="ECO:0007669"/>
    <property type="project" value="TreeGrafter"/>
</dbReference>
<evidence type="ECO:0000256" key="3">
    <source>
        <dbReference type="ARBA" id="ARBA00022729"/>
    </source>
</evidence>
<evidence type="ECO:0000256" key="5">
    <source>
        <dbReference type="SAM" id="SignalP"/>
    </source>
</evidence>
<accession>A0A7G9FZQ4</accession>